<name>A0ABT9ZAU6_9BACI</name>
<keyword evidence="2" id="KW-1185">Reference proteome</keyword>
<dbReference type="RefSeq" id="WP_174880241.1">
    <property type="nucleotide sequence ID" value="NZ_CADEPK010000122.1"/>
</dbReference>
<reference evidence="1 2" key="1">
    <citation type="submission" date="2023-07" db="EMBL/GenBank/DDBJ databases">
        <title>Genomic Encyclopedia of Type Strains, Phase IV (KMG-IV): sequencing the most valuable type-strain genomes for metagenomic binning, comparative biology and taxonomic classification.</title>
        <authorList>
            <person name="Goeker M."/>
        </authorList>
    </citation>
    <scope>NUCLEOTIDE SEQUENCE [LARGE SCALE GENOMIC DNA]</scope>
    <source>
        <strain evidence="1 2">DSM 17723</strain>
    </source>
</reference>
<dbReference type="Proteomes" id="UP001232245">
    <property type="component" value="Unassembled WGS sequence"/>
</dbReference>
<evidence type="ECO:0000313" key="2">
    <source>
        <dbReference type="Proteomes" id="UP001232245"/>
    </source>
</evidence>
<comment type="caution">
    <text evidence="1">The sequence shown here is derived from an EMBL/GenBank/DDBJ whole genome shotgun (WGS) entry which is preliminary data.</text>
</comment>
<dbReference type="EMBL" id="JAUSTZ010000037">
    <property type="protein sequence ID" value="MDQ0228738.1"/>
    <property type="molecule type" value="Genomic_DNA"/>
</dbReference>
<protein>
    <submittedName>
        <fullName evidence="1">DNA-binding transcriptional regulator YafY</fullName>
    </submittedName>
</protein>
<keyword evidence="1" id="KW-0238">DNA-binding</keyword>
<dbReference type="GO" id="GO:0003677">
    <property type="term" value="F:DNA binding"/>
    <property type="evidence" value="ECO:0007669"/>
    <property type="project" value="UniProtKB-KW"/>
</dbReference>
<gene>
    <name evidence="1" type="ORF">J2S02_005141</name>
</gene>
<sequence>MNGLLLTSKEEKMPIEIMYISNKGEISHRTILVKDIQPEYIKGYCLTKKQPRLFKRTNILSAAKKSDRGVNYA</sequence>
<evidence type="ECO:0000313" key="1">
    <source>
        <dbReference type="EMBL" id="MDQ0228738.1"/>
    </source>
</evidence>
<organism evidence="1 2">
    <name type="scientific">Metabacillus niabensis</name>
    <dbReference type="NCBI Taxonomy" id="324854"/>
    <lineage>
        <taxon>Bacteria</taxon>
        <taxon>Bacillati</taxon>
        <taxon>Bacillota</taxon>
        <taxon>Bacilli</taxon>
        <taxon>Bacillales</taxon>
        <taxon>Bacillaceae</taxon>
        <taxon>Metabacillus</taxon>
    </lineage>
</organism>
<proteinExistence type="predicted"/>
<accession>A0ABT9ZAU6</accession>